<keyword evidence="7 9" id="KW-0573">Peptidoglycan synthesis</keyword>
<dbReference type="PROSITE" id="PS52029">
    <property type="entry name" value="LD_TPASE"/>
    <property type="match status" value="1"/>
</dbReference>
<evidence type="ECO:0000256" key="2">
    <source>
        <dbReference type="ARBA" id="ARBA00005992"/>
    </source>
</evidence>
<sequence length="210" mass="23079">MRPLLAALALAILAACTFDPETGTFVEVKEEPRPVAYVAAKDGAHAIPAVDASKVPLAYQRTLVPNPLKDEAPGTILVDTQTRHLYLIQDKRTALRYGIGVGREGFGWSGETVVARKAHWPTWTPPPEMITRQPELERWREGQPGGPSNPLGARAIYLYKDGHDTGFRIHGTPQWQSIGSNASSGCFRMIQQDVLDLYDRVSPGAKVIVR</sequence>
<gene>
    <name evidence="12" type="ORF">SAMN05421774_1042</name>
</gene>
<dbReference type="InterPro" id="IPR005490">
    <property type="entry name" value="LD_TPept_cat_dom"/>
</dbReference>
<proteinExistence type="inferred from homology"/>
<dbReference type="Pfam" id="PF03734">
    <property type="entry name" value="YkuD"/>
    <property type="match status" value="1"/>
</dbReference>
<keyword evidence="3" id="KW-0328">Glycosyltransferase</keyword>
<evidence type="ECO:0000256" key="3">
    <source>
        <dbReference type="ARBA" id="ARBA00022676"/>
    </source>
</evidence>
<dbReference type="PANTHER" id="PTHR30582:SF24">
    <property type="entry name" value="L,D-TRANSPEPTIDASE ERFK_SRFK-RELATED"/>
    <property type="match status" value="1"/>
</dbReference>
<keyword evidence="13" id="KW-1185">Reference proteome</keyword>
<dbReference type="GO" id="GO:0016757">
    <property type="term" value="F:glycosyltransferase activity"/>
    <property type="evidence" value="ECO:0007669"/>
    <property type="project" value="UniProtKB-KW"/>
</dbReference>
<keyword evidence="10" id="KW-0732">Signal</keyword>
<keyword evidence="8 9" id="KW-0961">Cell wall biogenesis/degradation</keyword>
<dbReference type="GO" id="GO:0008360">
    <property type="term" value="P:regulation of cell shape"/>
    <property type="evidence" value="ECO:0007669"/>
    <property type="project" value="UniProtKB-UniRule"/>
</dbReference>
<dbReference type="Gene3D" id="2.40.440.10">
    <property type="entry name" value="L,D-transpeptidase catalytic domain-like"/>
    <property type="match status" value="1"/>
</dbReference>
<feature type="active site" description="Nucleophile" evidence="9">
    <location>
        <position position="186"/>
    </location>
</feature>
<evidence type="ECO:0000256" key="8">
    <source>
        <dbReference type="ARBA" id="ARBA00023316"/>
    </source>
</evidence>
<dbReference type="GO" id="GO:0071555">
    <property type="term" value="P:cell wall organization"/>
    <property type="evidence" value="ECO:0007669"/>
    <property type="project" value="UniProtKB-UniRule"/>
</dbReference>
<keyword evidence="12" id="KW-0449">Lipoprotein</keyword>
<comment type="pathway">
    <text evidence="1 9">Cell wall biogenesis; peptidoglycan biosynthesis.</text>
</comment>
<dbReference type="GO" id="GO:0005576">
    <property type="term" value="C:extracellular region"/>
    <property type="evidence" value="ECO:0007669"/>
    <property type="project" value="TreeGrafter"/>
</dbReference>
<dbReference type="GO" id="GO:0018104">
    <property type="term" value="P:peptidoglycan-protein cross-linking"/>
    <property type="evidence" value="ECO:0007669"/>
    <property type="project" value="TreeGrafter"/>
</dbReference>
<dbReference type="RefSeq" id="WP_200799291.1">
    <property type="nucleotide sequence ID" value="NZ_BMEH01000004.1"/>
</dbReference>
<dbReference type="EMBL" id="FTOT01000004">
    <property type="protein sequence ID" value="SIS99758.1"/>
    <property type="molecule type" value="Genomic_DNA"/>
</dbReference>
<evidence type="ECO:0000259" key="11">
    <source>
        <dbReference type="PROSITE" id="PS52029"/>
    </source>
</evidence>
<comment type="similarity">
    <text evidence="2">Belongs to the YkuD family.</text>
</comment>
<dbReference type="PROSITE" id="PS51257">
    <property type="entry name" value="PROKAR_LIPOPROTEIN"/>
    <property type="match status" value="1"/>
</dbReference>
<dbReference type="CDD" id="cd16913">
    <property type="entry name" value="YkuD_like"/>
    <property type="match status" value="1"/>
</dbReference>
<evidence type="ECO:0000256" key="6">
    <source>
        <dbReference type="ARBA" id="ARBA00022960"/>
    </source>
</evidence>
<reference evidence="12 13" key="1">
    <citation type="submission" date="2017-01" db="EMBL/GenBank/DDBJ databases">
        <authorList>
            <person name="Mah S.A."/>
            <person name="Swanson W.J."/>
            <person name="Moy G.W."/>
            <person name="Vacquier V.D."/>
        </authorList>
    </citation>
    <scope>NUCLEOTIDE SEQUENCE [LARGE SCALE GENOMIC DNA]</scope>
    <source>
        <strain evidence="12 13">DSM 26375</strain>
    </source>
</reference>
<evidence type="ECO:0000313" key="12">
    <source>
        <dbReference type="EMBL" id="SIS99758.1"/>
    </source>
</evidence>
<evidence type="ECO:0000256" key="7">
    <source>
        <dbReference type="ARBA" id="ARBA00022984"/>
    </source>
</evidence>
<dbReference type="InterPro" id="IPR050979">
    <property type="entry name" value="LD-transpeptidase"/>
</dbReference>
<dbReference type="SUPFAM" id="SSF141523">
    <property type="entry name" value="L,D-transpeptidase catalytic domain-like"/>
    <property type="match status" value="1"/>
</dbReference>
<evidence type="ECO:0000313" key="13">
    <source>
        <dbReference type="Proteomes" id="UP000186141"/>
    </source>
</evidence>
<dbReference type="GO" id="GO:0071972">
    <property type="term" value="F:peptidoglycan L,D-transpeptidase activity"/>
    <property type="evidence" value="ECO:0007669"/>
    <property type="project" value="TreeGrafter"/>
</dbReference>
<dbReference type="AlphaFoldDB" id="A0A1N7NNI0"/>
<protein>
    <submittedName>
        <fullName evidence="12">Lipoprotein-anchoring transpeptidase ErfK/SrfK</fullName>
    </submittedName>
</protein>
<dbReference type="PANTHER" id="PTHR30582">
    <property type="entry name" value="L,D-TRANSPEPTIDASE"/>
    <property type="match status" value="1"/>
</dbReference>
<feature type="signal peptide" evidence="10">
    <location>
        <begin position="1"/>
        <end position="17"/>
    </location>
</feature>
<dbReference type="STRING" id="1086013.SAMN05421774_1042"/>
<feature type="chain" id="PRO_5011958580" evidence="10">
    <location>
        <begin position="18"/>
        <end position="210"/>
    </location>
</feature>
<feature type="domain" description="L,D-TPase catalytic" evidence="11">
    <location>
        <begin position="74"/>
        <end position="210"/>
    </location>
</feature>
<feature type="active site" description="Proton donor/acceptor" evidence="9">
    <location>
        <position position="170"/>
    </location>
</feature>
<name>A0A1N7NNI0_9RHOB</name>
<evidence type="ECO:0000256" key="9">
    <source>
        <dbReference type="PROSITE-ProRule" id="PRU01373"/>
    </source>
</evidence>
<evidence type="ECO:0000256" key="5">
    <source>
        <dbReference type="ARBA" id="ARBA00022801"/>
    </source>
</evidence>
<keyword evidence="4" id="KW-0808">Transferase</keyword>
<evidence type="ECO:0000256" key="4">
    <source>
        <dbReference type="ARBA" id="ARBA00022679"/>
    </source>
</evidence>
<keyword evidence="6 9" id="KW-0133">Cell shape</keyword>
<evidence type="ECO:0000256" key="1">
    <source>
        <dbReference type="ARBA" id="ARBA00004752"/>
    </source>
</evidence>
<dbReference type="InterPro" id="IPR038063">
    <property type="entry name" value="Transpep_catalytic_dom"/>
</dbReference>
<evidence type="ECO:0000256" key="10">
    <source>
        <dbReference type="SAM" id="SignalP"/>
    </source>
</evidence>
<dbReference type="UniPathway" id="UPA00219"/>
<organism evidence="12 13">
    <name type="scientific">Gemmobacter megaterium</name>
    <dbReference type="NCBI Taxonomy" id="1086013"/>
    <lineage>
        <taxon>Bacteria</taxon>
        <taxon>Pseudomonadati</taxon>
        <taxon>Pseudomonadota</taxon>
        <taxon>Alphaproteobacteria</taxon>
        <taxon>Rhodobacterales</taxon>
        <taxon>Paracoccaceae</taxon>
        <taxon>Gemmobacter</taxon>
    </lineage>
</organism>
<accession>A0A1N7NNI0</accession>
<dbReference type="FunFam" id="2.40.440.10:FF:000002">
    <property type="entry name" value="L,D-transpeptidase ErfK/SrfK"/>
    <property type="match status" value="1"/>
</dbReference>
<keyword evidence="5" id="KW-0378">Hydrolase</keyword>
<dbReference type="Proteomes" id="UP000186141">
    <property type="component" value="Unassembled WGS sequence"/>
</dbReference>